<keyword evidence="1" id="KW-0175">Coiled coil</keyword>
<accession>R4PWQ1</accession>
<dbReference type="Pfam" id="PF19077">
    <property type="entry name" value="Big_13"/>
    <property type="match status" value="2"/>
</dbReference>
<dbReference type="Gene3D" id="3.40.50.300">
    <property type="entry name" value="P-loop containing nucleotide triphosphate hydrolases"/>
    <property type="match status" value="1"/>
</dbReference>
<dbReference type="KEGG" id="saal:L336_0481"/>
<dbReference type="InterPro" id="IPR044016">
    <property type="entry name" value="Big_13"/>
</dbReference>
<dbReference type="RefSeq" id="WP_015641637.1">
    <property type="nucleotide sequence ID" value="NC_021219.1"/>
</dbReference>
<proteinExistence type="predicted"/>
<keyword evidence="2" id="KW-0812">Transmembrane</keyword>
<dbReference type="SUPFAM" id="SSF52540">
    <property type="entry name" value="P-loop containing nucleoside triphosphate hydrolases"/>
    <property type="match status" value="1"/>
</dbReference>
<dbReference type="NCBIfam" id="NF033510">
    <property type="entry name" value="Ca_tandemer"/>
    <property type="match status" value="3"/>
</dbReference>
<feature type="coiled-coil region" evidence="1">
    <location>
        <begin position="68"/>
        <end position="95"/>
    </location>
</feature>
<feature type="domain" description="Bacterial Ig-like" evidence="3">
    <location>
        <begin position="873"/>
        <end position="940"/>
    </location>
</feature>
<gene>
    <name evidence="4" type="ORF">L336_0481</name>
</gene>
<organism evidence="4 5">
    <name type="scientific">Candidatus Saccharimonas aalborgensis</name>
    <dbReference type="NCBI Taxonomy" id="1332188"/>
    <lineage>
        <taxon>Bacteria</taxon>
        <taxon>Candidatus Saccharimonadota</taxon>
        <taxon>Candidatus Saccharimonadia</taxon>
        <taxon>Candidatus Saccharimonadales</taxon>
        <taxon>Candidatus Saccharimonadaceae</taxon>
        <taxon>Candidatus Saccharimonas</taxon>
    </lineage>
</organism>
<name>R4PWQ1_9BACT</name>
<sequence length="1086" mass="118250">MVDSQKQNSRLNTAISNAGRRYNTEVNLQIHNILGSLYALNRDSRYITDLLKLAYKLKHQVAYRIADHKDKNAEIVKLKRDIDNLVASLIAIKNKNKNQNIRWKSILTKLDDTASAMYELYRFLKDLQDEERKGDPYAKTTVETGNTWSAYQALNDIKEFLSDKRTRLFNTPRMILRGDAGIGKTHLLCDYAKSRIDTGKPTLIFLAHELSASTSTDPIECMASLLQCRTKKAFLDDLQKLTTKSMDRVCIIIDAVNEADQMDWSALKQLFSISNLSVVVSVRNGYESVIKNTNQYTTIEHYGFADMEWEAIDTFFKHHKMKLPEIPIVDPEFRNPLFLSIFCESYAGKKDKTPRGHGATHVFEIYVETQSKKILEEIGLDKLPKDYLWKNVIKKMGILMGNSGNPHVTKTELLSIIRNDTKLISHDDKLIPLMEHHGLVMKYPKYNKNYKRNGYYYGFTYNRFSDHLIVRSILTENKIDTREKAERFFKDGKFLDNNLFNVGLLEALSIQLPERCNKTELVWAVPKKYRDSSSVKTAFLGGVKWRDVDSIDKKTGGLKFIDETQVIKYMNDFFTHSRYDFNNVMDCILDVCAIPSHPLNALRLHKILSKHTLPHRDAWLQEFLLHRSYEDGNAINRLQSWSLSSLVSHASVESTELASNGASRTESGYIIDTTSPVVTITAPAAITLANQSSYPLAGSCTNGDGDVSVVINGITHTTACSGGSWLLTLDMSSLPDASPALTVTASQTDAAGNTGNAGPQTALKDTVAPTASITPLLSNSGSPALSGAVSDPSATVTVTVNGTTYTATNNGDGTWSLPAGTIAPALADGPYDIVITATDGVGNTGTDSTADELTIDKTAPTGSLAPVAPGITNSPALSGTVSDPSAIVTVTVDGTTYTATNNGDGTWSLPAGTIAPALNPGTYDVVVSFTDTAGNTSTDPTTNELVIQRSDADLPTVNPLSASGGQPIITGTYDAENSQSLSVTVNGVAYVLGVATQLTVSGNTWRLDLSSLSPALPAGAYDVKVAVTTRGGAVLGDSTAAELVLSAPANPLASTGLSIIVPTVFGLALIVTSMVLIYRAKQHNKF</sequence>
<evidence type="ECO:0000313" key="5">
    <source>
        <dbReference type="Proteomes" id="UP000013893"/>
    </source>
</evidence>
<evidence type="ECO:0000256" key="2">
    <source>
        <dbReference type="SAM" id="Phobius"/>
    </source>
</evidence>
<dbReference type="InterPro" id="IPR013783">
    <property type="entry name" value="Ig-like_fold"/>
</dbReference>
<evidence type="ECO:0000256" key="1">
    <source>
        <dbReference type="SAM" id="Coils"/>
    </source>
</evidence>
<dbReference type="Proteomes" id="UP000013893">
    <property type="component" value="Chromosome"/>
</dbReference>
<feature type="transmembrane region" description="Helical" evidence="2">
    <location>
        <begin position="1056"/>
        <end position="1078"/>
    </location>
</feature>
<reference evidence="4 5" key="1">
    <citation type="journal article" date="2013" name="Nat. Biotechnol.">
        <title>Genome sequences of rare, uncultured bacteria obtained by differential coverage binning of multiple metagenomes.</title>
        <authorList>
            <person name="Albertsen M."/>
            <person name="Hugenholtz P."/>
            <person name="Skarshewski A."/>
            <person name="Nielsen K.L."/>
            <person name="Tyson G.W."/>
            <person name="Nielsen P.H."/>
        </authorList>
    </citation>
    <scope>NUCLEOTIDE SEQUENCE [LARGE SCALE GENOMIC DNA]</scope>
    <source>
        <strain evidence="4">TM71</strain>
    </source>
</reference>
<keyword evidence="2" id="KW-0472">Membrane</keyword>
<dbReference type="EMBL" id="CP005957">
    <property type="protein sequence ID" value="AGL62187.1"/>
    <property type="molecule type" value="Genomic_DNA"/>
</dbReference>
<keyword evidence="2" id="KW-1133">Transmembrane helix</keyword>
<dbReference type="AlphaFoldDB" id="R4PWQ1"/>
<dbReference type="HOGENOM" id="CLU_285246_0_0_0"/>
<evidence type="ECO:0000313" key="4">
    <source>
        <dbReference type="EMBL" id="AGL62187.1"/>
    </source>
</evidence>
<dbReference type="InterPro" id="IPR027417">
    <property type="entry name" value="P-loop_NTPase"/>
</dbReference>
<dbReference type="PATRIC" id="fig|1332188.3.peg.472"/>
<evidence type="ECO:0000259" key="3">
    <source>
        <dbReference type="Pfam" id="PF19077"/>
    </source>
</evidence>
<protein>
    <recommendedName>
        <fullName evidence="3">Bacterial Ig-like domain-containing protein</fullName>
    </recommendedName>
</protein>
<keyword evidence="5" id="KW-1185">Reference proteome</keyword>
<dbReference type="Gene3D" id="2.60.40.10">
    <property type="entry name" value="Immunoglobulins"/>
    <property type="match status" value="4"/>
</dbReference>
<feature type="domain" description="Bacterial Ig-like" evidence="3">
    <location>
        <begin position="779"/>
        <end position="856"/>
    </location>
</feature>